<comment type="subcellular location">
    <subcellularLocation>
        <location evidence="1">Membrane</location>
        <topology evidence="1">Multi-pass membrane protein</topology>
    </subcellularLocation>
</comment>
<keyword evidence="4 5" id="KW-0472">Membrane</keyword>
<feature type="transmembrane region" description="Helical" evidence="5">
    <location>
        <begin position="70"/>
        <end position="97"/>
    </location>
</feature>
<evidence type="ECO:0000256" key="4">
    <source>
        <dbReference type="ARBA" id="ARBA00023136"/>
    </source>
</evidence>
<dbReference type="AlphaFoldDB" id="A0A1W1WMS3"/>
<keyword evidence="8" id="KW-1185">Reference proteome</keyword>
<feature type="transmembrane region" description="Helical" evidence="5">
    <location>
        <begin position="117"/>
        <end position="149"/>
    </location>
</feature>
<organism evidence="7 8">
    <name type="scientific">Sulfobacillus thermosulfidooxidans (strain DSM 9293 / VKM B-1269 / AT-1)</name>
    <dbReference type="NCBI Taxonomy" id="929705"/>
    <lineage>
        <taxon>Bacteria</taxon>
        <taxon>Bacillati</taxon>
        <taxon>Bacillota</taxon>
        <taxon>Clostridia</taxon>
        <taxon>Eubacteriales</taxon>
        <taxon>Clostridiales Family XVII. Incertae Sedis</taxon>
        <taxon>Sulfobacillus</taxon>
    </lineage>
</organism>
<dbReference type="GO" id="GO:0008273">
    <property type="term" value="F:calcium, potassium:sodium antiporter activity"/>
    <property type="evidence" value="ECO:0007669"/>
    <property type="project" value="TreeGrafter"/>
</dbReference>
<sequence>MSLLLLTVSGMVLIVLAADYFTNGVEWLGYHLHLEEGAVGSLLAALGTALPETLVPVMAIIFGQGHSENAIGLGAILGAPFMLATIGFSVIGVGLWASRRKSRTLNVPTAGPMTDDLGFFLLAFAVVVLASFLPRIIHPVVALGLLALYGRHAWKLVEGHNTSDKRNVAPSQPLRLSSRPRPPLVLVILQVVLALIGLILGAHFFVTALDGITKIVTISPFLLSVIVTPVATELPEVLNSVIWIRRGKDTLAVGNVTGAMAFQSSMVPALGIAFTPWQLTPLEIATAVLAWLAALWIWLKSRSHSLRVIELLTAGLFYLAYIGMVVALINR</sequence>
<dbReference type="InterPro" id="IPR004481">
    <property type="entry name" value="K/Na/Ca-exchanger"/>
</dbReference>
<keyword evidence="3 5" id="KW-1133">Transmembrane helix</keyword>
<accession>A0A1W1WMS3</accession>
<feature type="domain" description="Sodium/calcium exchanger membrane region" evidence="6">
    <location>
        <begin position="188"/>
        <end position="329"/>
    </location>
</feature>
<feature type="domain" description="Sodium/calcium exchanger membrane region" evidence="6">
    <location>
        <begin position="3"/>
        <end position="150"/>
    </location>
</feature>
<proteinExistence type="predicted"/>
<dbReference type="InterPro" id="IPR044880">
    <property type="entry name" value="NCX_ion-bd_dom_sf"/>
</dbReference>
<evidence type="ECO:0000313" key="8">
    <source>
        <dbReference type="Proteomes" id="UP000192660"/>
    </source>
</evidence>
<dbReference type="PANTHER" id="PTHR10846:SF8">
    <property type="entry name" value="INNER MEMBRANE PROTEIN YRBG"/>
    <property type="match status" value="1"/>
</dbReference>
<evidence type="ECO:0000256" key="5">
    <source>
        <dbReference type="SAM" id="Phobius"/>
    </source>
</evidence>
<dbReference type="GO" id="GO:0005262">
    <property type="term" value="F:calcium channel activity"/>
    <property type="evidence" value="ECO:0007669"/>
    <property type="project" value="TreeGrafter"/>
</dbReference>
<feature type="transmembrane region" description="Helical" evidence="5">
    <location>
        <begin position="311"/>
        <end position="329"/>
    </location>
</feature>
<evidence type="ECO:0000256" key="1">
    <source>
        <dbReference type="ARBA" id="ARBA00004141"/>
    </source>
</evidence>
<dbReference type="Proteomes" id="UP000192660">
    <property type="component" value="Unassembled WGS sequence"/>
</dbReference>
<name>A0A1W1WMS3_SULTA</name>
<evidence type="ECO:0000313" key="7">
    <source>
        <dbReference type="EMBL" id="SMC07597.1"/>
    </source>
</evidence>
<dbReference type="GO" id="GO:0005886">
    <property type="term" value="C:plasma membrane"/>
    <property type="evidence" value="ECO:0007669"/>
    <property type="project" value="TreeGrafter"/>
</dbReference>
<gene>
    <name evidence="7" type="ORF">SAMN00768000_3464</name>
</gene>
<feature type="transmembrane region" description="Helical" evidence="5">
    <location>
        <begin position="280"/>
        <end position="299"/>
    </location>
</feature>
<protein>
    <submittedName>
        <fullName evidence="7">Cation:H+ antiporter</fullName>
    </submittedName>
</protein>
<dbReference type="Pfam" id="PF01699">
    <property type="entry name" value="Na_Ca_ex"/>
    <property type="match status" value="2"/>
</dbReference>
<feature type="transmembrane region" description="Helical" evidence="5">
    <location>
        <begin position="212"/>
        <end position="231"/>
    </location>
</feature>
<feature type="transmembrane region" description="Helical" evidence="5">
    <location>
        <begin position="41"/>
        <end position="63"/>
    </location>
</feature>
<dbReference type="RefSeq" id="WP_076007250.1">
    <property type="nucleotide sequence ID" value="NZ_FWWY01000001.1"/>
</dbReference>
<dbReference type="Gene3D" id="1.20.1420.30">
    <property type="entry name" value="NCX, central ion-binding region"/>
    <property type="match status" value="2"/>
</dbReference>
<keyword evidence="2 5" id="KW-0812">Transmembrane</keyword>
<dbReference type="OrthoDB" id="9786081at2"/>
<reference evidence="8" key="1">
    <citation type="submission" date="2017-04" db="EMBL/GenBank/DDBJ databases">
        <authorList>
            <person name="Varghese N."/>
            <person name="Submissions S."/>
        </authorList>
    </citation>
    <scope>NUCLEOTIDE SEQUENCE [LARGE SCALE GENOMIC DNA]</scope>
    <source>
        <strain evidence="8">DSM 9293</strain>
    </source>
</reference>
<feature type="transmembrane region" description="Helical" evidence="5">
    <location>
        <begin position="184"/>
        <end position="206"/>
    </location>
</feature>
<feature type="transmembrane region" description="Helical" evidence="5">
    <location>
        <begin position="252"/>
        <end position="274"/>
    </location>
</feature>
<evidence type="ECO:0000256" key="3">
    <source>
        <dbReference type="ARBA" id="ARBA00022989"/>
    </source>
</evidence>
<dbReference type="InterPro" id="IPR004837">
    <property type="entry name" value="NaCa_Exmemb"/>
</dbReference>
<dbReference type="GO" id="GO:0006874">
    <property type="term" value="P:intracellular calcium ion homeostasis"/>
    <property type="evidence" value="ECO:0007669"/>
    <property type="project" value="TreeGrafter"/>
</dbReference>
<dbReference type="PANTHER" id="PTHR10846">
    <property type="entry name" value="SODIUM/POTASSIUM/CALCIUM EXCHANGER"/>
    <property type="match status" value="1"/>
</dbReference>
<dbReference type="STRING" id="28034.BFX07_07615"/>
<evidence type="ECO:0000256" key="2">
    <source>
        <dbReference type="ARBA" id="ARBA00022692"/>
    </source>
</evidence>
<dbReference type="EMBL" id="FWWY01000001">
    <property type="protein sequence ID" value="SMC07597.1"/>
    <property type="molecule type" value="Genomic_DNA"/>
</dbReference>
<evidence type="ECO:0000259" key="6">
    <source>
        <dbReference type="Pfam" id="PF01699"/>
    </source>
</evidence>